<evidence type="ECO:0000313" key="1">
    <source>
        <dbReference type="EMBL" id="TNM48132.1"/>
    </source>
</evidence>
<protein>
    <submittedName>
        <fullName evidence="1">MarR family transcriptional regulator</fullName>
    </submittedName>
</protein>
<dbReference type="SUPFAM" id="SSF46785">
    <property type="entry name" value="Winged helix' DNA-binding domain"/>
    <property type="match status" value="1"/>
</dbReference>
<evidence type="ECO:0000313" key="2">
    <source>
        <dbReference type="Proteomes" id="UP000313231"/>
    </source>
</evidence>
<accession>A0A5C4WJ69</accession>
<name>A0A5C4WJ69_9ACTN</name>
<dbReference type="Proteomes" id="UP000313231">
    <property type="component" value="Unassembled WGS sequence"/>
</dbReference>
<dbReference type="EMBL" id="VDMP01000014">
    <property type="protein sequence ID" value="TNM48132.1"/>
    <property type="molecule type" value="Genomic_DNA"/>
</dbReference>
<reference evidence="1 2" key="1">
    <citation type="journal article" date="2016" name="Int. J. Syst. Evol. Microbiol.">
        <title>Nocardioides albidus sp. nov., an actinobacterium isolated from garden soil.</title>
        <authorList>
            <person name="Singh H."/>
            <person name="Du J."/>
            <person name="Trinh H."/>
            <person name="Won K."/>
            <person name="Yang J.E."/>
            <person name="Yin C."/>
            <person name="Kook M."/>
            <person name="Yi T.H."/>
        </authorList>
    </citation>
    <scope>NUCLEOTIDE SEQUENCE [LARGE SCALE GENOMIC DNA]</scope>
    <source>
        <strain evidence="1 2">CCTCC AB 2015297</strain>
    </source>
</reference>
<dbReference type="OrthoDB" id="3568381at2"/>
<comment type="caution">
    <text evidence="1">The sequence shown here is derived from an EMBL/GenBank/DDBJ whole genome shotgun (WGS) entry which is preliminary data.</text>
</comment>
<gene>
    <name evidence="1" type="ORF">FHP29_02180</name>
</gene>
<keyword evidence="2" id="KW-1185">Reference proteome</keyword>
<dbReference type="AlphaFoldDB" id="A0A5C4WJ69"/>
<dbReference type="InterPro" id="IPR036390">
    <property type="entry name" value="WH_DNA-bd_sf"/>
</dbReference>
<proteinExistence type="predicted"/>
<sequence>MSVAEPQLPQTPLLSVLRVVELKGRVRATDVATPLDIAVDAADALLTDLEAAGLLTKAGAGYRLADEGRARLAELLAADASAVDQPSLAAAYDDFCVVNADLKTIVTAWQLRADGTPNDHTDAAYDAGVLARLAELHQKVLPLVERLAAIAPRLARYPARLQHAQDRLAEGDTTWVARPILDSYHTVWFELHEDLIQLSGRTRLEEAVAGRAH</sequence>
<organism evidence="1 2">
    <name type="scientific">Nocardioides albidus</name>
    <dbReference type="NCBI Taxonomy" id="1517589"/>
    <lineage>
        <taxon>Bacteria</taxon>
        <taxon>Bacillati</taxon>
        <taxon>Actinomycetota</taxon>
        <taxon>Actinomycetes</taxon>
        <taxon>Propionibacteriales</taxon>
        <taxon>Nocardioidaceae</taxon>
        <taxon>Nocardioides</taxon>
    </lineage>
</organism>
<dbReference type="RefSeq" id="WP_139621242.1">
    <property type="nucleotide sequence ID" value="NZ_VDMP01000014.1"/>
</dbReference>